<name>A0A7M2YWC6_9ACTN</name>
<evidence type="ECO:0000256" key="1">
    <source>
        <dbReference type="ARBA" id="ARBA00023125"/>
    </source>
</evidence>
<dbReference type="PANTHER" id="PTHR46797:SF1">
    <property type="entry name" value="METHYLPHOSPHONATE SYNTHASE"/>
    <property type="match status" value="1"/>
</dbReference>
<feature type="region of interest" description="Disordered" evidence="2">
    <location>
        <begin position="1"/>
        <end position="40"/>
    </location>
</feature>
<dbReference type="InterPro" id="IPR050807">
    <property type="entry name" value="TransReg_Diox_bact_type"/>
</dbReference>
<dbReference type="Pfam" id="PF01381">
    <property type="entry name" value="HTH_3"/>
    <property type="match status" value="1"/>
</dbReference>
<dbReference type="InterPro" id="IPR013096">
    <property type="entry name" value="Cupin_2"/>
</dbReference>
<comment type="caution">
    <text evidence="4">The sequence shown here is derived from an EMBL/GenBank/DDBJ whole genome shotgun (WGS) entry which is preliminary data.</text>
</comment>
<organism evidence="4 5">
    <name type="scientific">Gaiella occulta</name>
    <dbReference type="NCBI Taxonomy" id="1002870"/>
    <lineage>
        <taxon>Bacteria</taxon>
        <taxon>Bacillati</taxon>
        <taxon>Actinomycetota</taxon>
        <taxon>Thermoleophilia</taxon>
        <taxon>Gaiellales</taxon>
        <taxon>Gaiellaceae</taxon>
        <taxon>Gaiella</taxon>
    </lineage>
</organism>
<dbReference type="InterPro" id="IPR014710">
    <property type="entry name" value="RmlC-like_jellyroll"/>
</dbReference>
<dbReference type="Gene3D" id="1.10.260.40">
    <property type="entry name" value="lambda repressor-like DNA-binding domains"/>
    <property type="match status" value="1"/>
</dbReference>
<proteinExistence type="predicted"/>
<dbReference type="CDD" id="cd02209">
    <property type="entry name" value="cupin_XRE_C"/>
    <property type="match status" value="1"/>
</dbReference>
<dbReference type="Proteomes" id="UP000254134">
    <property type="component" value="Unassembled WGS sequence"/>
</dbReference>
<dbReference type="PROSITE" id="PS50943">
    <property type="entry name" value="HTH_CROC1"/>
    <property type="match status" value="1"/>
</dbReference>
<dbReference type="SUPFAM" id="SSF51182">
    <property type="entry name" value="RmlC-like cupins"/>
    <property type="match status" value="1"/>
</dbReference>
<dbReference type="InterPro" id="IPR010982">
    <property type="entry name" value="Lambda_DNA-bd_dom_sf"/>
</dbReference>
<sequence length="232" mass="25408">MTSVVKERLRPLSEETREPETEQARAGSARQSPRVVTETVGRRVRTIRGERGLSARTVAAAAQISPSLLSGIERGTASPSLVSLVAIAEALGVRPGELLERDDEAKAGESNVVRKEERRVIDDRRCRREYLMHVDDPYLEVAELLLPSGGASRPALARHSGRDYAIVLTGTATVEFANGSEVLSEGDYIAFDSDAPHRVVNNSTEECRLIWIVAYNPEAEARRRELHGGSLP</sequence>
<accession>A0A7M2YWC6</accession>
<dbReference type="Pfam" id="PF07883">
    <property type="entry name" value="Cupin_2"/>
    <property type="match status" value="1"/>
</dbReference>
<evidence type="ECO:0000313" key="4">
    <source>
        <dbReference type="EMBL" id="RDI74441.1"/>
    </source>
</evidence>
<dbReference type="AlphaFoldDB" id="A0A7M2YWC6"/>
<evidence type="ECO:0000313" key="5">
    <source>
        <dbReference type="Proteomes" id="UP000254134"/>
    </source>
</evidence>
<keyword evidence="5" id="KW-1185">Reference proteome</keyword>
<gene>
    <name evidence="4" type="ORF">Gocc_2017</name>
</gene>
<reference evidence="4 5" key="1">
    <citation type="submission" date="2018-07" db="EMBL/GenBank/DDBJ databases">
        <title>High-quality-draft genome sequence of Gaiella occulta.</title>
        <authorList>
            <person name="Severino R."/>
            <person name="Froufe H.J.C."/>
            <person name="Rainey F.A."/>
            <person name="Barroso C."/>
            <person name="Albuquerque L."/>
            <person name="Lobo-Da-Cunha A."/>
            <person name="Da Costa M.S."/>
            <person name="Egas C."/>
        </authorList>
    </citation>
    <scope>NUCLEOTIDE SEQUENCE [LARGE SCALE GENOMIC DNA]</scope>
    <source>
        <strain evidence="4 5">F2-233</strain>
    </source>
</reference>
<dbReference type="SUPFAM" id="SSF47413">
    <property type="entry name" value="lambda repressor-like DNA-binding domains"/>
    <property type="match status" value="1"/>
</dbReference>
<evidence type="ECO:0000259" key="3">
    <source>
        <dbReference type="PROSITE" id="PS50943"/>
    </source>
</evidence>
<protein>
    <submittedName>
        <fullName evidence="4">Cupin domain-containing protein</fullName>
    </submittedName>
</protein>
<dbReference type="InterPro" id="IPR001387">
    <property type="entry name" value="Cro/C1-type_HTH"/>
</dbReference>
<feature type="compositionally biased region" description="Basic and acidic residues" evidence="2">
    <location>
        <begin position="1"/>
        <end position="23"/>
    </location>
</feature>
<feature type="domain" description="HTH cro/C1-type" evidence="3">
    <location>
        <begin position="44"/>
        <end position="98"/>
    </location>
</feature>
<dbReference type="Gene3D" id="2.60.120.10">
    <property type="entry name" value="Jelly Rolls"/>
    <property type="match status" value="1"/>
</dbReference>
<reference evidence="5" key="2">
    <citation type="journal article" date="2019" name="MicrobiologyOpen">
        <title>High-quality draft genome sequence of Gaiella occulta isolated from a 150 meter deep mineral water borehole and comparison with the genome sequences of other deep-branching lineages of the phylum Actinobacteria.</title>
        <authorList>
            <person name="Severino R."/>
            <person name="Froufe H.J.C."/>
            <person name="Barroso C."/>
            <person name="Albuquerque L."/>
            <person name="Lobo-da-Cunha A."/>
            <person name="da Costa M.S."/>
            <person name="Egas C."/>
        </authorList>
    </citation>
    <scope>NUCLEOTIDE SEQUENCE [LARGE SCALE GENOMIC DNA]</scope>
    <source>
        <strain evidence="5">F2-233</strain>
    </source>
</reference>
<dbReference type="CDD" id="cd00093">
    <property type="entry name" value="HTH_XRE"/>
    <property type="match status" value="1"/>
</dbReference>
<evidence type="ECO:0000256" key="2">
    <source>
        <dbReference type="SAM" id="MobiDB-lite"/>
    </source>
</evidence>
<dbReference type="InterPro" id="IPR011051">
    <property type="entry name" value="RmlC_Cupin_sf"/>
</dbReference>
<dbReference type="EMBL" id="QQZY01000004">
    <property type="protein sequence ID" value="RDI74441.1"/>
    <property type="molecule type" value="Genomic_DNA"/>
</dbReference>
<dbReference type="GO" id="GO:0003677">
    <property type="term" value="F:DNA binding"/>
    <property type="evidence" value="ECO:0007669"/>
    <property type="project" value="UniProtKB-KW"/>
</dbReference>
<dbReference type="PANTHER" id="PTHR46797">
    <property type="entry name" value="HTH-TYPE TRANSCRIPTIONAL REGULATOR"/>
    <property type="match status" value="1"/>
</dbReference>
<dbReference type="GO" id="GO:0005829">
    <property type="term" value="C:cytosol"/>
    <property type="evidence" value="ECO:0007669"/>
    <property type="project" value="TreeGrafter"/>
</dbReference>
<dbReference type="GO" id="GO:0003700">
    <property type="term" value="F:DNA-binding transcription factor activity"/>
    <property type="evidence" value="ECO:0007669"/>
    <property type="project" value="TreeGrafter"/>
</dbReference>
<keyword evidence="1" id="KW-0238">DNA-binding</keyword>
<dbReference type="OrthoDB" id="5114244at2"/>
<dbReference type="SMART" id="SM00530">
    <property type="entry name" value="HTH_XRE"/>
    <property type="match status" value="1"/>
</dbReference>